<feature type="chain" id="PRO_5034805228" evidence="1">
    <location>
        <begin position="23"/>
        <end position="108"/>
    </location>
</feature>
<feature type="signal peptide" evidence="1">
    <location>
        <begin position="1"/>
        <end position="22"/>
    </location>
</feature>
<dbReference type="Ensembl" id="ENSAOWT00000004462.1">
    <property type="protein sequence ID" value="ENSAOWP00000003900.1"/>
    <property type="gene ID" value="ENSAOWG00000002738.1"/>
</dbReference>
<keyword evidence="1" id="KW-0732">Signal</keyword>
<reference evidence="2" key="1">
    <citation type="submission" date="2025-08" db="UniProtKB">
        <authorList>
            <consortium name="Ensembl"/>
        </authorList>
    </citation>
    <scope>IDENTIFICATION</scope>
</reference>
<name>A0A8B9NY49_APTOW</name>
<evidence type="ECO:0000313" key="2">
    <source>
        <dbReference type="Ensembl" id="ENSAOWP00000003900.1"/>
    </source>
</evidence>
<proteinExistence type="predicted"/>
<dbReference type="Proteomes" id="UP000694424">
    <property type="component" value="Unplaced"/>
</dbReference>
<accession>A0A8B9NY49</accession>
<sequence>GKLCPPSHAGHLLLELLLGVSACPIALEGPVGGASPPGIVSAVLGRGAAPLPSTCWPHANATRQLGRSFMQDVYQRQILCDQVLLEQLVCERNADLEMNRTGFQGTKR</sequence>
<evidence type="ECO:0000256" key="1">
    <source>
        <dbReference type="SAM" id="SignalP"/>
    </source>
</evidence>
<dbReference type="AlphaFoldDB" id="A0A8B9NY49"/>
<evidence type="ECO:0000313" key="3">
    <source>
        <dbReference type="Proteomes" id="UP000694424"/>
    </source>
</evidence>
<protein>
    <submittedName>
        <fullName evidence="2">Uncharacterized protein</fullName>
    </submittedName>
</protein>
<reference evidence="2" key="2">
    <citation type="submission" date="2025-09" db="UniProtKB">
        <authorList>
            <consortium name="Ensembl"/>
        </authorList>
    </citation>
    <scope>IDENTIFICATION</scope>
</reference>
<keyword evidence="3" id="KW-1185">Reference proteome</keyword>
<organism evidence="2 3">
    <name type="scientific">Apteryx owenii</name>
    <name type="common">Little spotted kiwi</name>
    <dbReference type="NCBI Taxonomy" id="8824"/>
    <lineage>
        <taxon>Eukaryota</taxon>
        <taxon>Metazoa</taxon>
        <taxon>Chordata</taxon>
        <taxon>Craniata</taxon>
        <taxon>Vertebrata</taxon>
        <taxon>Euteleostomi</taxon>
        <taxon>Archelosauria</taxon>
        <taxon>Archosauria</taxon>
        <taxon>Dinosauria</taxon>
        <taxon>Saurischia</taxon>
        <taxon>Theropoda</taxon>
        <taxon>Coelurosauria</taxon>
        <taxon>Aves</taxon>
        <taxon>Palaeognathae</taxon>
        <taxon>Apterygiformes</taxon>
        <taxon>Apterygidae</taxon>
        <taxon>Apteryx</taxon>
    </lineage>
</organism>